<gene>
    <name evidence="1" type="ORF">METZ01_LOCUS107144</name>
</gene>
<name>A0A381WP96_9ZZZZ</name>
<evidence type="ECO:0000313" key="1">
    <source>
        <dbReference type="EMBL" id="SVA54290.1"/>
    </source>
</evidence>
<protein>
    <submittedName>
        <fullName evidence="1">Uncharacterized protein</fullName>
    </submittedName>
</protein>
<accession>A0A381WP96</accession>
<dbReference type="AlphaFoldDB" id="A0A381WP96"/>
<sequence>MVDMNSPSNEYPLRIGEVIESDTNEFTTQCYELYGAPALGSLVKAGEVNSVYGVVSYSHTSGLDPTRRPVARGEGLASEELVYDQNPQLNRLLTTNFRTTIVGYEVSSQITTYLPPRPPRIHSFVTQCDNSEISTFAKSLDFISSILAANLPQSDDVVAAFIRHACRALPEETELRAESARRLALFLGNDTRRLEGILRRIPND</sequence>
<reference evidence="1" key="1">
    <citation type="submission" date="2018-05" db="EMBL/GenBank/DDBJ databases">
        <authorList>
            <person name="Lanie J.A."/>
            <person name="Ng W.-L."/>
            <person name="Kazmierczak K.M."/>
            <person name="Andrzejewski T.M."/>
            <person name="Davidsen T.M."/>
            <person name="Wayne K.J."/>
            <person name="Tettelin H."/>
            <person name="Glass J.I."/>
            <person name="Rusch D."/>
            <person name="Podicherti R."/>
            <person name="Tsui H.-C.T."/>
            <person name="Winkler M.E."/>
        </authorList>
    </citation>
    <scope>NUCLEOTIDE SEQUENCE</scope>
</reference>
<organism evidence="1">
    <name type="scientific">marine metagenome</name>
    <dbReference type="NCBI Taxonomy" id="408172"/>
    <lineage>
        <taxon>unclassified sequences</taxon>
        <taxon>metagenomes</taxon>
        <taxon>ecological metagenomes</taxon>
    </lineage>
</organism>
<dbReference type="EMBL" id="UINC01012430">
    <property type="protein sequence ID" value="SVA54290.1"/>
    <property type="molecule type" value="Genomic_DNA"/>
</dbReference>
<feature type="non-terminal residue" evidence="1">
    <location>
        <position position="204"/>
    </location>
</feature>
<proteinExistence type="predicted"/>